<gene>
    <name evidence="12" type="ORF">SCODWIG_01673</name>
</gene>
<dbReference type="Proteomes" id="UP000262825">
    <property type="component" value="Unassembled WGS sequence"/>
</dbReference>
<evidence type="ECO:0000256" key="7">
    <source>
        <dbReference type="ARBA" id="ARBA00047899"/>
    </source>
</evidence>
<keyword evidence="6" id="KW-0067">ATP-binding</keyword>
<evidence type="ECO:0000259" key="11">
    <source>
        <dbReference type="PROSITE" id="PS50011"/>
    </source>
</evidence>
<evidence type="ECO:0000256" key="9">
    <source>
        <dbReference type="ARBA" id="ARBA00078109"/>
    </source>
</evidence>
<keyword evidence="2" id="KW-0723">Serine/threonine-protein kinase</keyword>
<reference evidence="13" key="1">
    <citation type="submission" date="2018-06" db="EMBL/GenBank/DDBJ databases">
        <authorList>
            <person name="Guldener U."/>
        </authorList>
    </citation>
    <scope>NUCLEOTIDE SEQUENCE [LARGE SCALE GENOMIC DNA]</scope>
    <source>
        <strain evidence="13">UTAD17</strain>
    </source>
</reference>
<feature type="region of interest" description="Disordered" evidence="10">
    <location>
        <begin position="1"/>
        <end position="116"/>
    </location>
</feature>
<dbReference type="Gene3D" id="1.10.510.10">
    <property type="entry name" value="Transferase(Phosphotransferase) domain 1"/>
    <property type="match status" value="1"/>
</dbReference>
<dbReference type="GO" id="GO:0005524">
    <property type="term" value="F:ATP binding"/>
    <property type="evidence" value="ECO:0007669"/>
    <property type="project" value="UniProtKB-KW"/>
</dbReference>
<dbReference type="AlphaFoldDB" id="A0A376B5L1"/>
<keyword evidence="3" id="KW-0808">Transferase</keyword>
<evidence type="ECO:0000256" key="2">
    <source>
        <dbReference type="ARBA" id="ARBA00022527"/>
    </source>
</evidence>
<evidence type="ECO:0000313" key="12">
    <source>
        <dbReference type="EMBL" id="SSD59912.1"/>
    </source>
</evidence>
<accession>A0A376B5L1</accession>
<comment type="catalytic activity">
    <reaction evidence="8">
        <text>L-seryl-[protein] + ATP = O-phospho-L-seryl-[protein] + ADP + H(+)</text>
        <dbReference type="Rhea" id="RHEA:17989"/>
        <dbReference type="Rhea" id="RHEA-COMP:9863"/>
        <dbReference type="Rhea" id="RHEA-COMP:11604"/>
        <dbReference type="ChEBI" id="CHEBI:15378"/>
        <dbReference type="ChEBI" id="CHEBI:29999"/>
        <dbReference type="ChEBI" id="CHEBI:30616"/>
        <dbReference type="ChEBI" id="CHEBI:83421"/>
        <dbReference type="ChEBI" id="CHEBI:456216"/>
        <dbReference type="EC" id="2.7.11.1"/>
    </reaction>
</comment>
<dbReference type="PROSITE" id="PS50011">
    <property type="entry name" value="PROTEIN_KINASE_DOM"/>
    <property type="match status" value="1"/>
</dbReference>
<dbReference type="EMBL" id="UFAJ01000230">
    <property type="protein sequence ID" value="SSD59912.1"/>
    <property type="molecule type" value="Genomic_DNA"/>
</dbReference>
<dbReference type="SMART" id="SM00220">
    <property type="entry name" value="S_TKc"/>
    <property type="match status" value="1"/>
</dbReference>
<organism evidence="12 13">
    <name type="scientific">Saccharomycodes ludwigii</name>
    <dbReference type="NCBI Taxonomy" id="36035"/>
    <lineage>
        <taxon>Eukaryota</taxon>
        <taxon>Fungi</taxon>
        <taxon>Dikarya</taxon>
        <taxon>Ascomycota</taxon>
        <taxon>Saccharomycotina</taxon>
        <taxon>Saccharomycetes</taxon>
        <taxon>Saccharomycodales</taxon>
        <taxon>Saccharomycodaceae</taxon>
        <taxon>Saccharomycodes</taxon>
    </lineage>
</organism>
<dbReference type="SUPFAM" id="SSF56112">
    <property type="entry name" value="Protein kinase-like (PK-like)"/>
    <property type="match status" value="1"/>
</dbReference>
<dbReference type="InterPro" id="IPR008271">
    <property type="entry name" value="Ser/Thr_kinase_AS"/>
</dbReference>
<keyword evidence="13" id="KW-1185">Reference proteome</keyword>
<dbReference type="Pfam" id="PF00069">
    <property type="entry name" value="Pkinase"/>
    <property type="match status" value="1"/>
</dbReference>
<feature type="compositionally biased region" description="Polar residues" evidence="10">
    <location>
        <begin position="67"/>
        <end position="89"/>
    </location>
</feature>
<dbReference type="GO" id="GO:0004674">
    <property type="term" value="F:protein serine/threonine kinase activity"/>
    <property type="evidence" value="ECO:0007669"/>
    <property type="project" value="UniProtKB-KW"/>
</dbReference>
<dbReference type="PANTHER" id="PTHR24343:SF558">
    <property type="entry name" value="PROTEIN KINASE DOMAIN-CONTAINING PROTEIN"/>
    <property type="match status" value="1"/>
</dbReference>
<dbReference type="PANTHER" id="PTHR24343">
    <property type="entry name" value="SERINE/THREONINE KINASE"/>
    <property type="match status" value="1"/>
</dbReference>
<evidence type="ECO:0000313" key="13">
    <source>
        <dbReference type="Proteomes" id="UP000262825"/>
    </source>
</evidence>
<name>A0A376B5L1_9ASCO</name>
<proteinExistence type="predicted"/>
<dbReference type="CDD" id="cd13994">
    <property type="entry name" value="STKc_HAL4_like"/>
    <property type="match status" value="1"/>
</dbReference>
<dbReference type="InterPro" id="IPR011009">
    <property type="entry name" value="Kinase-like_dom_sf"/>
</dbReference>
<feature type="compositionally biased region" description="Low complexity" evidence="10">
    <location>
        <begin position="90"/>
        <end position="116"/>
    </location>
</feature>
<evidence type="ECO:0000256" key="6">
    <source>
        <dbReference type="ARBA" id="ARBA00022840"/>
    </source>
</evidence>
<keyword evidence="5 12" id="KW-0418">Kinase</keyword>
<evidence type="ECO:0000256" key="10">
    <source>
        <dbReference type="SAM" id="MobiDB-lite"/>
    </source>
</evidence>
<dbReference type="EC" id="2.7.11.1" evidence="1"/>
<dbReference type="FunFam" id="1.10.510.10:FF:000183">
    <property type="entry name" value="Serine/threonine-protein kinase hal4"/>
    <property type="match status" value="1"/>
</dbReference>
<feature type="compositionally biased region" description="Low complexity" evidence="10">
    <location>
        <begin position="272"/>
        <end position="292"/>
    </location>
</feature>
<evidence type="ECO:0000256" key="4">
    <source>
        <dbReference type="ARBA" id="ARBA00022741"/>
    </source>
</evidence>
<evidence type="ECO:0000256" key="1">
    <source>
        <dbReference type="ARBA" id="ARBA00012513"/>
    </source>
</evidence>
<feature type="domain" description="Protein kinase" evidence="11">
    <location>
        <begin position="247"/>
        <end position="541"/>
    </location>
</feature>
<feature type="compositionally biased region" description="Polar residues" evidence="10">
    <location>
        <begin position="23"/>
        <end position="33"/>
    </location>
</feature>
<evidence type="ECO:0000256" key="5">
    <source>
        <dbReference type="ARBA" id="ARBA00022777"/>
    </source>
</evidence>
<evidence type="ECO:0000256" key="3">
    <source>
        <dbReference type="ARBA" id="ARBA00022679"/>
    </source>
</evidence>
<protein>
    <recommendedName>
        <fullName evidence="1">non-specific serine/threonine protein kinase</fullName>
        <ecNumber evidence="1">2.7.11.1</ecNumber>
    </recommendedName>
    <alternativeName>
        <fullName evidence="9">Halotolerance protein 4</fullName>
    </alternativeName>
</protein>
<feature type="compositionally biased region" description="Low complexity" evidence="10">
    <location>
        <begin position="43"/>
        <end position="52"/>
    </location>
</feature>
<dbReference type="VEuPathDB" id="FungiDB:SCODWIG_01673"/>
<evidence type="ECO:0000256" key="8">
    <source>
        <dbReference type="ARBA" id="ARBA00048679"/>
    </source>
</evidence>
<feature type="compositionally biased region" description="Low complexity" evidence="10">
    <location>
        <begin position="7"/>
        <end position="22"/>
    </location>
</feature>
<dbReference type="GO" id="GO:0005829">
    <property type="term" value="C:cytosol"/>
    <property type="evidence" value="ECO:0007669"/>
    <property type="project" value="TreeGrafter"/>
</dbReference>
<feature type="region of interest" description="Disordered" evidence="10">
    <location>
        <begin position="267"/>
        <end position="292"/>
    </location>
</feature>
<keyword evidence="4" id="KW-0547">Nucleotide-binding</keyword>
<comment type="catalytic activity">
    <reaction evidence="7">
        <text>L-threonyl-[protein] + ATP = O-phospho-L-threonyl-[protein] + ADP + H(+)</text>
        <dbReference type="Rhea" id="RHEA:46608"/>
        <dbReference type="Rhea" id="RHEA-COMP:11060"/>
        <dbReference type="Rhea" id="RHEA-COMP:11605"/>
        <dbReference type="ChEBI" id="CHEBI:15378"/>
        <dbReference type="ChEBI" id="CHEBI:30013"/>
        <dbReference type="ChEBI" id="CHEBI:30616"/>
        <dbReference type="ChEBI" id="CHEBI:61977"/>
        <dbReference type="ChEBI" id="CHEBI:456216"/>
        <dbReference type="EC" id="2.7.11.1"/>
    </reaction>
</comment>
<dbReference type="PROSITE" id="PS00108">
    <property type="entry name" value="PROTEIN_KINASE_ST"/>
    <property type="match status" value="1"/>
</dbReference>
<dbReference type="GO" id="GO:0030003">
    <property type="term" value="P:intracellular monoatomic cation homeostasis"/>
    <property type="evidence" value="ECO:0007669"/>
    <property type="project" value="UniProtKB-ARBA"/>
</dbReference>
<sequence>MSDKDNSINYINNNNNNNNNNSTGDLSRKNSLASKLGKLFTSNNNNTNNHDNITSGVLPKTGLEKGSSVSTQTNSQGLSTSSPTISTYRSQSPLSSTNSSSSSTSSNVSNIHNNNNTNANILQQNYSNARFIYNTEDGTHIHILKNNKRQEKLTSMIKNFLGAQKLRDEARSAVPDILLSNTPNNGNGSTAPPTLFSGLMTDYHGNKNFISGATKQGVKNLFKENHRTPEQQPPPLPNTQCFGEKYGKCQEVIGKGAFGTVRICHAPNTPQKNNNSNNSNGNTSSTISNTKKNNASGEKLYAVKEFIKRNNESFEKYSKRLTSEFCISSSLKHKNIIATLDLFQDAKGDFCQVMEYCAGGDLFTLIIASGKLDFIEADCFLKQLLRGVCYMHKMGVCHRDLKPENLLLTTNGLLKITDFGNSECFRMAWEDEVHLSGGVCGSTPYIAPEEYVLKEFDPRPVDIWACGVIYMAMRTGRQLWRTATKNDEFYVKYLKRRKDKDGYEPIEKLKRLRCRNVIYSILDPVPSRRLTGKQVLNSEWVREIKCCTDNPGITNINRTASTTTKGSRGKENK</sequence>
<dbReference type="InterPro" id="IPR000719">
    <property type="entry name" value="Prot_kinase_dom"/>
</dbReference>